<evidence type="ECO:0000313" key="2">
    <source>
        <dbReference type="Proteomes" id="UP000824533"/>
    </source>
</evidence>
<name>A0ACC1CJL0_9NEOP</name>
<comment type="caution">
    <text evidence="1">The sequence shown here is derived from an EMBL/GenBank/DDBJ whole genome shotgun (WGS) entry which is preliminary data.</text>
</comment>
<reference evidence="1 2" key="1">
    <citation type="journal article" date="2021" name="Front. Genet.">
        <title>Chromosome-Level Genome Assembly Reveals Significant Gene Expansion in the Toll and IMD Signaling Pathways of Dendrolimus kikuchii.</title>
        <authorList>
            <person name="Zhou J."/>
            <person name="Wu P."/>
            <person name="Xiong Z."/>
            <person name="Liu N."/>
            <person name="Zhao N."/>
            <person name="Ji M."/>
            <person name="Qiu Y."/>
            <person name="Yang B."/>
        </authorList>
    </citation>
    <scope>NUCLEOTIDE SEQUENCE [LARGE SCALE GENOMIC DNA]</scope>
    <source>
        <strain evidence="1">Ann1</strain>
    </source>
</reference>
<protein>
    <submittedName>
        <fullName evidence="1">Uncharacterized protein</fullName>
    </submittedName>
</protein>
<organism evidence="1 2">
    <name type="scientific">Dendrolimus kikuchii</name>
    <dbReference type="NCBI Taxonomy" id="765133"/>
    <lineage>
        <taxon>Eukaryota</taxon>
        <taxon>Metazoa</taxon>
        <taxon>Ecdysozoa</taxon>
        <taxon>Arthropoda</taxon>
        <taxon>Hexapoda</taxon>
        <taxon>Insecta</taxon>
        <taxon>Pterygota</taxon>
        <taxon>Neoptera</taxon>
        <taxon>Endopterygota</taxon>
        <taxon>Lepidoptera</taxon>
        <taxon>Glossata</taxon>
        <taxon>Ditrysia</taxon>
        <taxon>Bombycoidea</taxon>
        <taxon>Lasiocampidae</taxon>
        <taxon>Dendrolimus</taxon>
    </lineage>
</organism>
<keyword evidence="2" id="KW-1185">Reference proteome</keyword>
<evidence type="ECO:0000313" key="1">
    <source>
        <dbReference type="EMBL" id="KAJ0171769.1"/>
    </source>
</evidence>
<sequence>MTVTPIVKQLLVATSPQLAAISVGGLIGYPNVLIQQLRTNGTSIELDLNTLSWIGSIHGLAGIPAIVMPTFMQWKGRKLAFLLSCLFITIGWSLSYVATSAATILISESFHGLGSNSILIVLYSKMTSPLIRQVFVVASPVIAAMSVGGLLGYPNVLIQQLQRNDTTITLDLDSSSWIGSIHGLAGIPTILMPTLMQWKGRKTAFLISCTFVMIGWLLAYLASSITTILISESFHGLGCNSILTVSTCSVSEMTDPGYRSVFGVMYFILLATGLAVVEVLGQFVHWKTVALVMLIPNILAFLNVCFVWPESPSWLALKKRYEECERSFKWLRVYKSRIEQENLKSEIKMILVVLVSLAVVSNALYPSPTNNCRCMAGEYDPVCGSDYQTYPSECLMRCKSPGVYVIWNKNCDDYLKYIMSTNEYQPTYPVYPGQEEPNLIVTPIRPSYPSIKVTPLLISKQN</sequence>
<accession>A0ACC1CJL0</accession>
<gene>
    <name evidence="1" type="ORF">K1T71_012532</name>
</gene>
<proteinExistence type="predicted"/>
<dbReference type="Proteomes" id="UP000824533">
    <property type="component" value="Linkage Group LG23"/>
</dbReference>
<dbReference type="EMBL" id="CM034409">
    <property type="protein sequence ID" value="KAJ0171769.1"/>
    <property type="molecule type" value="Genomic_DNA"/>
</dbReference>